<accession>A0ABT4D5W6</accession>
<keyword evidence="5" id="KW-0436">Ligase</keyword>
<organism evidence="5 6">
    <name type="scientific">Clostridium brassicae</name>
    <dbReference type="NCBI Taxonomy" id="2999072"/>
    <lineage>
        <taxon>Bacteria</taxon>
        <taxon>Bacillati</taxon>
        <taxon>Bacillota</taxon>
        <taxon>Clostridia</taxon>
        <taxon>Eubacteriales</taxon>
        <taxon>Clostridiaceae</taxon>
        <taxon>Clostridium</taxon>
    </lineage>
</organism>
<dbReference type="RefSeq" id="WP_268060069.1">
    <property type="nucleotide sequence ID" value="NZ_JAPQFJ010000003.1"/>
</dbReference>
<dbReference type="PANTHER" id="PTHR23407">
    <property type="entry name" value="ATPASE INHIBITOR/5-FORMYLTETRAHYDROFOLATE CYCLO-LIGASE"/>
    <property type="match status" value="1"/>
</dbReference>
<dbReference type="Proteomes" id="UP001144612">
    <property type="component" value="Unassembled WGS sequence"/>
</dbReference>
<keyword evidence="3 4" id="KW-0067">ATP-binding</keyword>
<proteinExistence type="inferred from homology"/>
<comment type="catalytic activity">
    <reaction evidence="4">
        <text>(6S)-5-formyl-5,6,7,8-tetrahydrofolate + ATP = (6R)-5,10-methenyltetrahydrofolate + ADP + phosphate</text>
        <dbReference type="Rhea" id="RHEA:10488"/>
        <dbReference type="ChEBI" id="CHEBI:30616"/>
        <dbReference type="ChEBI" id="CHEBI:43474"/>
        <dbReference type="ChEBI" id="CHEBI:57455"/>
        <dbReference type="ChEBI" id="CHEBI:57457"/>
        <dbReference type="ChEBI" id="CHEBI:456216"/>
        <dbReference type="EC" id="6.3.3.2"/>
    </reaction>
</comment>
<sequence>MKNKKEIRDYVKIKRNELKLEEKNKFDKRIFNKLIESEDYSKAKNIFIYVSFEGEVDTYRIIKHAFKNHKRVYVPKVISKELGMKAVEIKTLKDLKIGAYGIYEPDSFDNAVDENIIELVIVPGVAFDLSGGRVGYGGGFYDRFLKKLSPNAAKFALAYDFQLMNEVVMKEHDIRVDRIITN</sequence>
<keyword evidence="6" id="KW-1185">Reference proteome</keyword>
<dbReference type="SUPFAM" id="SSF100950">
    <property type="entry name" value="NagB/RpiA/CoA transferase-like"/>
    <property type="match status" value="1"/>
</dbReference>
<dbReference type="EMBL" id="JAPQFJ010000003">
    <property type="protein sequence ID" value="MCY6957682.1"/>
    <property type="molecule type" value="Genomic_DNA"/>
</dbReference>
<gene>
    <name evidence="5" type="ORF">OW729_03565</name>
</gene>
<dbReference type="InterPro" id="IPR002698">
    <property type="entry name" value="FTHF_cligase"/>
</dbReference>
<dbReference type="InterPro" id="IPR024185">
    <property type="entry name" value="FTHF_cligase-like_sf"/>
</dbReference>
<dbReference type="NCBIfam" id="TIGR02727">
    <property type="entry name" value="MTHFS_bact"/>
    <property type="match status" value="1"/>
</dbReference>
<evidence type="ECO:0000256" key="4">
    <source>
        <dbReference type="RuleBase" id="RU361279"/>
    </source>
</evidence>
<evidence type="ECO:0000313" key="5">
    <source>
        <dbReference type="EMBL" id="MCY6957682.1"/>
    </source>
</evidence>
<comment type="caution">
    <text evidence="5">The sequence shown here is derived from an EMBL/GenBank/DDBJ whole genome shotgun (WGS) entry which is preliminary data.</text>
</comment>
<dbReference type="GO" id="GO:0030272">
    <property type="term" value="F:5-formyltetrahydrofolate cyclo-ligase activity"/>
    <property type="evidence" value="ECO:0007669"/>
    <property type="project" value="UniProtKB-EC"/>
</dbReference>
<protein>
    <recommendedName>
        <fullName evidence="4">5-formyltetrahydrofolate cyclo-ligase</fullName>
        <ecNumber evidence="4">6.3.3.2</ecNumber>
    </recommendedName>
</protein>
<dbReference type="PIRSF" id="PIRSF006806">
    <property type="entry name" value="FTHF_cligase"/>
    <property type="match status" value="1"/>
</dbReference>
<keyword evidence="2 4" id="KW-0547">Nucleotide-binding</keyword>
<dbReference type="Pfam" id="PF01812">
    <property type="entry name" value="5-FTHF_cyc-lig"/>
    <property type="match status" value="1"/>
</dbReference>
<dbReference type="InterPro" id="IPR037171">
    <property type="entry name" value="NagB/RpiA_transferase-like"/>
</dbReference>
<evidence type="ECO:0000256" key="1">
    <source>
        <dbReference type="ARBA" id="ARBA00010638"/>
    </source>
</evidence>
<evidence type="ECO:0000256" key="2">
    <source>
        <dbReference type="ARBA" id="ARBA00022741"/>
    </source>
</evidence>
<keyword evidence="4" id="KW-0460">Magnesium</keyword>
<reference evidence="5" key="1">
    <citation type="submission" date="2022-12" db="EMBL/GenBank/DDBJ databases">
        <title>Clostridium sp. nov., isolated from industrial wastewater.</title>
        <authorList>
            <person name="Jiayan W."/>
        </authorList>
    </citation>
    <scope>NUCLEOTIDE SEQUENCE</scope>
    <source>
        <strain evidence="5">ZC22-4</strain>
    </source>
</reference>
<evidence type="ECO:0000256" key="3">
    <source>
        <dbReference type="ARBA" id="ARBA00022840"/>
    </source>
</evidence>
<dbReference type="Gene3D" id="3.40.50.10420">
    <property type="entry name" value="NagB/RpiA/CoA transferase-like"/>
    <property type="match status" value="1"/>
</dbReference>
<dbReference type="PANTHER" id="PTHR23407:SF1">
    <property type="entry name" value="5-FORMYLTETRAHYDROFOLATE CYCLO-LIGASE"/>
    <property type="match status" value="1"/>
</dbReference>
<comment type="similarity">
    <text evidence="1 4">Belongs to the 5-formyltetrahydrofolate cyclo-ligase family.</text>
</comment>
<dbReference type="EC" id="6.3.3.2" evidence="4"/>
<name>A0ABT4D5W6_9CLOT</name>
<evidence type="ECO:0000313" key="6">
    <source>
        <dbReference type="Proteomes" id="UP001144612"/>
    </source>
</evidence>
<keyword evidence="4" id="KW-0479">Metal-binding</keyword>
<comment type="cofactor">
    <cofactor evidence="4">
        <name>Mg(2+)</name>
        <dbReference type="ChEBI" id="CHEBI:18420"/>
    </cofactor>
</comment>